<dbReference type="Proteomes" id="UP000831068">
    <property type="component" value="Chromosome"/>
</dbReference>
<gene>
    <name evidence="2" type="ORF">MTP08_14220</name>
</gene>
<keyword evidence="3" id="KW-1185">Reference proteome</keyword>
<proteinExistence type="predicted"/>
<dbReference type="EMBL" id="CP094529">
    <property type="protein sequence ID" value="UOE38189.1"/>
    <property type="molecule type" value="Genomic_DNA"/>
</dbReference>
<feature type="chain" id="PRO_5046210550" evidence="1">
    <location>
        <begin position="24"/>
        <end position="317"/>
    </location>
</feature>
<organism evidence="2 3">
    <name type="scientific">Chryseobacterium oryzae</name>
    <dbReference type="NCBI Taxonomy" id="2929799"/>
    <lineage>
        <taxon>Bacteria</taxon>
        <taxon>Pseudomonadati</taxon>
        <taxon>Bacteroidota</taxon>
        <taxon>Flavobacteriia</taxon>
        <taxon>Flavobacteriales</taxon>
        <taxon>Weeksellaceae</taxon>
        <taxon>Chryseobacterium group</taxon>
        <taxon>Chryseobacterium</taxon>
    </lineage>
</organism>
<name>A0ABY4BHG3_9FLAO</name>
<evidence type="ECO:0000313" key="2">
    <source>
        <dbReference type="EMBL" id="UOE38189.1"/>
    </source>
</evidence>
<protein>
    <submittedName>
        <fullName evidence="2">Uncharacterized protein</fullName>
    </submittedName>
</protein>
<feature type="signal peptide" evidence="1">
    <location>
        <begin position="1"/>
        <end position="23"/>
    </location>
</feature>
<evidence type="ECO:0000256" key="1">
    <source>
        <dbReference type="SAM" id="SignalP"/>
    </source>
</evidence>
<dbReference type="RefSeq" id="WP_209388665.1">
    <property type="nucleotide sequence ID" value="NZ_CP094529.1"/>
</dbReference>
<reference evidence="2 3" key="1">
    <citation type="submission" date="2022-03" db="EMBL/GenBank/DDBJ databases">
        <title>Chryseobacterium sp. isolated from the Andong Sikhe.</title>
        <authorList>
            <person name="Won M."/>
            <person name="Kim S.-J."/>
            <person name="Kwon S.-W."/>
        </authorList>
    </citation>
    <scope>NUCLEOTIDE SEQUENCE [LARGE SCALE GENOMIC DNA]</scope>
    <source>
        <strain evidence="2 3">ADR-1</strain>
    </source>
</reference>
<sequence>MKNTLNICFVLLILSGISNLNYAQASKSPEYFPLSVYIDPEVTEQNNEAYTVLENKLKQIVSSNGITNSSSRFVLTANSNILTKDVLGTAPSTFAYTLGINFIIGDGVEGNKFATKSVTVKGVGSNETKAIINAFKNIKFNEAEFQSFVANGKKQIINYYNNRCSSVLKEAKMLENQSQFDEALYMLTGIPESSSCYDKALASVDQMYRNKINGECKIKLADAQNYWNSNPTSDGANVVAEILSGIDPRATCFKEVSAFANKVGKRVIEIDGREWKFKVDKEIGLEKDRLKSIRDIGVAYGQGQAKNVNYIYKTSGW</sequence>
<evidence type="ECO:0000313" key="3">
    <source>
        <dbReference type="Proteomes" id="UP000831068"/>
    </source>
</evidence>
<accession>A0ABY4BHG3</accession>
<keyword evidence="1" id="KW-0732">Signal</keyword>